<dbReference type="PANTHER" id="PTHR43630">
    <property type="entry name" value="POLY-BETA-1,6-N-ACETYL-D-GLUCOSAMINE SYNTHASE"/>
    <property type="match status" value="1"/>
</dbReference>
<dbReference type="Pfam" id="PF00535">
    <property type="entry name" value="Glycos_transf_2"/>
    <property type="match status" value="1"/>
</dbReference>
<protein>
    <submittedName>
        <fullName evidence="3">Glycosyltransferase family 2 protein</fullName>
    </submittedName>
</protein>
<dbReference type="PANTHER" id="PTHR43630:SF2">
    <property type="entry name" value="GLYCOSYLTRANSFERASE"/>
    <property type="match status" value="1"/>
</dbReference>
<evidence type="ECO:0000256" key="1">
    <source>
        <dbReference type="ARBA" id="ARBA00038494"/>
    </source>
</evidence>
<organism evidence="3 4">
    <name type="scientific">Oceaniferula flava</name>
    <dbReference type="NCBI Taxonomy" id="2800421"/>
    <lineage>
        <taxon>Bacteria</taxon>
        <taxon>Pseudomonadati</taxon>
        <taxon>Verrucomicrobiota</taxon>
        <taxon>Verrucomicrobiia</taxon>
        <taxon>Verrucomicrobiales</taxon>
        <taxon>Verrucomicrobiaceae</taxon>
        <taxon>Oceaniferula</taxon>
    </lineage>
</organism>
<evidence type="ECO:0000313" key="3">
    <source>
        <dbReference type="EMBL" id="MBK1856544.1"/>
    </source>
</evidence>
<dbReference type="InterPro" id="IPR029044">
    <property type="entry name" value="Nucleotide-diphossugar_trans"/>
</dbReference>
<dbReference type="Proteomes" id="UP000634206">
    <property type="component" value="Unassembled WGS sequence"/>
</dbReference>
<dbReference type="AlphaFoldDB" id="A0AAE2VF30"/>
<comment type="similarity">
    <text evidence="1">Belongs to the glycosyltransferase 2 family. WaaE/KdtX subfamily.</text>
</comment>
<dbReference type="RefSeq" id="WP_309491164.1">
    <property type="nucleotide sequence ID" value="NZ_JAENIG010000016.1"/>
</dbReference>
<feature type="domain" description="Glycosyltransferase 2-like" evidence="2">
    <location>
        <begin position="2"/>
        <end position="128"/>
    </location>
</feature>
<reference evidence="3" key="1">
    <citation type="submission" date="2021-01" db="EMBL/GenBank/DDBJ databases">
        <title>Modified the classification status of verrucomicrobia.</title>
        <authorList>
            <person name="Feng X."/>
        </authorList>
    </citation>
    <scope>NUCLEOTIDE SEQUENCE</scope>
    <source>
        <strain evidence="3">5K15</strain>
    </source>
</reference>
<gene>
    <name evidence="3" type="ORF">JIN83_16350</name>
</gene>
<sequence>MTYNEELNLPGCLESLSFCDDIVVLDSHSSDDTVAIAKHAGATVLSRKFDNYAAQRNFGLAYDFKHDWILMLDADERVTDDLVREMLDEVNSVNNPVSLYRMRRKDMFMDRWLKRSSGYPTWFGRLFKKGEVRVEREINEEYYTDGEIGLLDGHLIHYPFNKGIEYWFERHNKYSSMEAVKLANEQQGSVNWSDFLNTDPMLRRKAFKAVAYRMPFRPLLTFFFLYVVKFGFLDGKAGFHYSVMRSVYEYMISLKMREDQAVTQDQSS</sequence>
<accession>A0AAE2VF30</accession>
<comment type="caution">
    <text evidence="3">The sequence shown here is derived from an EMBL/GenBank/DDBJ whole genome shotgun (WGS) entry which is preliminary data.</text>
</comment>
<dbReference type="CDD" id="cd02511">
    <property type="entry name" value="Beta4Glucosyltransferase"/>
    <property type="match status" value="1"/>
</dbReference>
<evidence type="ECO:0000313" key="4">
    <source>
        <dbReference type="Proteomes" id="UP000634206"/>
    </source>
</evidence>
<dbReference type="EMBL" id="JAENIG010000016">
    <property type="protein sequence ID" value="MBK1856544.1"/>
    <property type="molecule type" value="Genomic_DNA"/>
</dbReference>
<evidence type="ECO:0000259" key="2">
    <source>
        <dbReference type="Pfam" id="PF00535"/>
    </source>
</evidence>
<keyword evidence="4" id="KW-1185">Reference proteome</keyword>
<name>A0AAE2VF30_9BACT</name>
<dbReference type="SUPFAM" id="SSF53448">
    <property type="entry name" value="Nucleotide-diphospho-sugar transferases"/>
    <property type="match status" value="1"/>
</dbReference>
<dbReference type="Gene3D" id="3.90.550.10">
    <property type="entry name" value="Spore Coat Polysaccharide Biosynthesis Protein SpsA, Chain A"/>
    <property type="match status" value="1"/>
</dbReference>
<proteinExistence type="inferred from homology"/>
<dbReference type="InterPro" id="IPR001173">
    <property type="entry name" value="Glyco_trans_2-like"/>
</dbReference>